<evidence type="ECO:0000313" key="1">
    <source>
        <dbReference type="EMBL" id="SNW62287.1"/>
    </source>
</evidence>
<dbReference type="GeneID" id="35382165"/>
<dbReference type="KEGG" id="vg:35382165"/>
<dbReference type="Proteomes" id="UP000236316">
    <property type="component" value="Segment"/>
</dbReference>
<dbReference type="EMBL" id="LT906555">
    <property type="protein sequence ID" value="SNW62287.1"/>
    <property type="molecule type" value="Genomic_DNA"/>
</dbReference>
<reference evidence="1" key="1">
    <citation type="submission" date="2017-08" db="EMBL/GenBank/DDBJ databases">
        <authorList>
            <consortium name="Urmite Genomes"/>
        </authorList>
    </citation>
    <scope>NUCLEOTIDE SEQUENCE [LARGE SCALE GENOMIC DNA]</scope>
    <source>
        <strain evidence="1">IHUMI-LCC2</strain>
    </source>
</reference>
<dbReference type="RefSeq" id="YP_009448589.1">
    <property type="nucleotide sequence ID" value="NC_036594.1"/>
</dbReference>
<keyword evidence="2" id="KW-1185">Reference proteome</keyword>
<organism evidence="1">
    <name type="scientific">Orpheovirus IHUMI-LCC2</name>
    <dbReference type="NCBI Taxonomy" id="2023057"/>
    <lineage>
        <taxon>Viruses</taxon>
        <taxon>Varidnaviria</taxon>
        <taxon>Bamfordvirae</taxon>
        <taxon>Nucleocytoviricota</taxon>
        <taxon>Megaviricetes</taxon>
        <taxon>Pimascovirales</taxon>
        <taxon>Ocovirineae</taxon>
        <taxon>Orpheoviridae</taxon>
        <taxon>Alphaorpheovirus</taxon>
        <taxon>Alphaorpheovirus massiliense</taxon>
    </lineage>
</organism>
<sequence>MEDALGIAKSHLVSDYFFSSSFVGQMPWNNGVLILNNEGSLIGQYSKNDLNNILNDISSAAADVNEKQYENGILQVIETVQNSY</sequence>
<protein>
    <submittedName>
        <fullName evidence="1">Uncharacterized protein</fullName>
    </submittedName>
</protein>
<accession>A0A2I2L440</accession>
<evidence type="ECO:0000313" key="2">
    <source>
        <dbReference type="Proteomes" id="UP000236316"/>
    </source>
</evidence>
<gene>
    <name evidence="1" type="ORF">ORPV_383</name>
</gene>
<proteinExistence type="predicted"/>
<name>A0A2I2L440_9VIRU</name>